<evidence type="ECO:0000256" key="1">
    <source>
        <dbReference type="SAM" id="MobiDB-lite"/>
    </source>
</evidence>
<gene>
    <name evidence="2" type="ORF">EVAR_39326_1</name>
</gene>
<protein>
    <submittedName>
        <fullName evidence="2">Uncharacterized protein</fullName>
    </submittedName>
</protein>
<name>A0A4C1WN33_EUMVA</name>
<sequence length="111" mass="12572">MPGLHNSIEEKYFTIQQFGTPPATPCTRLGRGGEGVRRGNANVRSPPSKPRLKLLVCEAFSLNPWKVIKAHFSIRSTRLSQRTWSIKLTHTVYESYGIARERICMTDVMPV</sequence>
<proteinExistence type="predicted"/>
<evidence type="ECO:0000313" key="2">
    <source>
        <dbReference type="EMBL" id="GBP52788.1"/>
    </source>
</evidence>
<comment type="caution">
    <text evidence="2">The sequence shown here is derived from an EMBL/GenBank/DDBJ whole genome shotgun (WGS) entry which is preliminary data.</text>
</comment>
<organism evidence="2 3">
    <name type="scientific">Eumeta variegata</name>
    <name type="common">Bagworm moth</name>
    <name type="synonym">Eumeta japonica</name>
    <dbReference type="NCBI Taxonomy" id="151549"/>
    <lineage>
        <taxon>Eukaryota</taxon>
        <taxon>Metazoa</taxon>
        <taxon>Ecdysozoa</taxon>
        <taxon>Arthropoda</taxon>
        <taxon>Hexapoda</taxon>
        <taxon>Insecta</taxon>
        <taxon>Pterygota</taxon>
        <taxon>Neoptera</taxon>
        <taxon>Endopterygota</taxon>
        <taxon>Lepidoptera</taxon>
        <taxon>Glossata</taxon>
        <taxon>Ditrysia</taxon>
        <taxon>Tineoidea</taxon>
        <taxon>Psychidae</taxon>
        <taxon>Oiketicinae</taxon>
        <taxon>Eumeta</taxon>
    </lineage>
</organism>
<reference evidence="2 3" key="1">
    <citation type="journal article" date="2019" name="Commun. Biol.">
        <title>The bagworm genome reveals a unique fibroin gene that provides high tensile strength.</title>
        <authorList>
            <person name="Kono N."/>
            <person name="Nakamura H."/>
            <person name="Ohtoshi R."/>
            <person name="Tomita M."/>
            <person name="Numata K."/>
            <person name="Arakawa K."/>
        </authorList>
    </citation>
    <scope>NUCLEOTIDE SEQUENCE [LARGE SCALE GENOMIC DNA]</scope>
</reference>
<feature type="region of interest" description="Disordered" evidence="1">
    <location>
        <begin position="19"/>
        <end position="48"/>
    </location>
</feature>
<evidence type="ECO:0000313" key="3">
    <source>
        <dbReference type="Proteomes" id="UP000299102"/>
    </source>
</evidence>
<dbReference type="AlphaFoldDB" id="A0A4C1WN33"/>
<dbReference type="EMBL" id="BGZK01000610">
    <property type="protein sequence ID" value="GBP52788.1"/>
    <property type="molecule type" value="Genomic_DNA"/>
</dbReference>
<accession>A0A4C1WN33</accession>
<keyword evidence="3" id="KW-1185">Reference proteome</keyword>
<dbReference type="Proteomes" id="UP000299102">
    <property type="component" value="Unassembled WGS sequence"/>
</dbReference>